<dbReference type="GO" id="GO:0006515">
    <property type="term" value="P:protein quality control for misfolded or incompletely synthesized proteins"/>
    <property type="evidence" value="ECO:0007669"/>
    <property type="project" value="TreeGrafter"/>
</dbReference>
<comment type="catalytic activity">
    <reaction evidence="6">
        <text>Hydrolysis of proteins to small peptides in the presence of ATP and magnesium. alpha-casein is the usual test substrate. In the absence of ATP, only oligopeptides shorter than five residues are hydrolyzed (such as succinyl-Leu-Tyr-|-NHMec, and Leu-Tyr-Leu-|-Tyr-Trp, in which cleavage of the -Tyr-|-Leu- and -Tyr-|-Trp bonds also occurs).</text>
        <dbReference type="EC" id="3.4.21.92"/>
    </reaction>
</comment>
<dbReference type="NCBIfam" id="NF009205">
    <property type="entry name" value="PRK12553.1"/>
    <property type="match status" value="1"/>
</dbReference>
<feature type="active site" evidence="6">
    <location>
        <position position="143"/>
    </location>
</feature>
<dbReference type="InterPro" id="IPR029045">
    <property type="entry name" value="ClpP/crotonase-like_dom_sf"/>
</dbReference>
<dbReference type="STRING" id="1735162.PeribacterB2_0481"/>
<dbReference type="KEGG" id="prf:PeribacterA2_0482"/>
<dbReference type="HAMAP" id="MF_00444">
    <property type="entry name" value="ClpP"/>
    <property type="match status" value="1"/>
</dbReference>
<dbReference type="InterPro" id="IPR001907">
    <property type="entry name" value="ClpP"/>
</dbReference>
<comment type="function">
    <text evidence="6">Cleaves peptides in various proteins in a process that requires ATP hydrolysis. Has a chymotrypsin-like activity. Plays a major role in the degradation of misfolded proteins.</text>
</comment>
<dbReference type="AlphaFoldDB" id="A0A0S1SSS7"/>
<evidence type="ECO:0000256" key="2">
    <source>
        <dbReference type="ARBA" id="ARBA00022490"/>
    </source>
</evidence>
<comment type="similarity">
    <text evidence="1 6 7">Belongs to the peptidase S14 family.</text>
</comment>
<organism evidence="8 9">
    <name type="scientific">Candidatus Peribacter riflensis</name>
    <dbReference type="NCBI Taxonomy" id="1735162"/>
    <lineage>
        <taxon>Bacteria</taxon>
        <taxon>Candidatus Peregrinibacteriota</taxon>
        <taxon>Candidatus Peribacteria</taxon>
        <taxon>Candidatus Peribacterales</taxon>
        <taxon>Candidatus Peribacteraceae</taxon>
        <taxon>Candidatus Peribacter</taxon>
    </lineage>
</organism>
<dbReference type="FunFam" id="3.90.226.10:FF:000002">
    <property type="entry name" value="ATP-dependent Clp protease proteolytic subunit"/>
    <property type="match status" value="1"/>
</dbReference>
<dbReference type="GO" id="GO:0004252">
    <property type="term" value="F:serine-type endopeptidase activity"/>
    <property type="evidence" value="ECO:0007669"/>
    <property type="project" value="UniProtKB-UniRule"/>
</dbReference>
<dbReference type="NCBIfam" id="NF001368">
    <property type="entry name" value="PRK00277.1"/>
    <property type="match status" value="1"/>
</dbReference>
<protein>
    <recommendedName>
        <fullName evidence="6 7">ATP-dependent Clp protease proteolytic subunit</fullName>
        <ecNumber evidence="6">3.4.21.92</ecNumber>
    </recommendedName>
    <alternativeName>
        <fullName evidence="6">Endopeptidase Clp</fullName>
    </alternativeName>
</protein>
<accession>A0A0S1SUP5</accession>
<accession>A0A0S1SBB9</accession>
<evidence type="ECO:0000256" key="1">
    <source>
        <dbReference type="ARBA" id="ARBA00007039"/>
    </source>
</evidence>
<comment type="subunit">
    <text evidence="6">Fourteen ClpP subunits assemble into 2 heptameric rings which stack back to back to give a disk-like structure with a central cavity, resembling the structure of eukaryotic proteasomes.</text>
</comment>
<dbReference type="Gene3D" id="3.90.226.10">
    <property type="entry name" value="2-enoyl-CoA Hydratase, Chain A, domain 1"/>
    <property type="match status" value="1"/>
</dbReference>
<keyword evidence="5 6" id="KW-0720">Serine protease</keyword>
<feature type="active site" description="Nucleophile" evidence="6">
    <location>
        <position position="118"/>
    </location>
</feature>
<accession>A0A0S1SSS7</accession>
<dbReference type="PANTHER" id="PTHR10381">
    <property type="entry name" value="ATP-DEPENDENT CLP PROTEASE PROTEOLYTIC SUBUNIT"/>
    <property type="match status" value="1"/>
</dbReference>
<evidence type="ECO:0000256" key="6">
    <source>
        <dbReference type="HAMAP-Rule" id="MF_00444"/>
    </source>
</evidence>
<dbReference type="PATRIC" id="fig|1735161.3.peg.474"/>
<keyword evidence="4 6" id="KW-0378">Hydrolase</keyword>
<dbReference type="SUPFAM" id="SSF52096">
    <property type="entry name" value="ClpP/crotonase"/>
    <property type="match status" value="1"/>
</dbReference>
<sequence length="214" mass="23266">MHPKLSSIAAQISRGTLTPQNFLIPTVIEKTQFGERVYDIYSRLLEDRVVFLGTAINDDVANSIIAQLLFLEKTNAKKDITLYVNSPGGQVTSTLAMYDTMQYVQPDISTVCLGMAASGGAIILMGGAKGKRFALDHAEIMIHQPLGGTEGQATDIAIHADHIIQTKKLLNELIAQHTGKPVEQVTADTERDKFLSAKEALKYGLIDRIVTKGA</sequence>
<dbReference type="GO" id="GO:0009368">
    <property type="term" value="C:endopeptidase Clp complex"/>
    <property type="evidence" value="ECO:0007669"/>
    <property type="project" value="TreeGrafter"/>
</dbReference>
<keyword evidence="2 6" id="KW-0963">Cytoplasm</keyword>
<dbReference type="InterPro" id="IPR023562">
    <property type="entry name" value="ClpP/TepA"/>
</dbReference>
<dbReference type="GO" id="GO:0051117">
    <property type="term" value="F:ATPase binding"/>
    <property type="evidence" value="ECO:0007669"/>
    <property type="project" value="TreeGrafter"/>
</dbReference>
<keyword evidence="3 6" id="KW-0645">Protease</keyword>
<dbReference type="GO" id="GO:0005737">
    <property type="term" value="C:cytoplasm"/>
    <property type="evidence" value="ECO:0007669"/>
    <property type="project" value="UniProtKB-SubCell"/>
</dbReference>
<evidence type="ECO:0000313" key="8">
    <source>
        <dbReference type="EMBL" id="ALM13173.1"/>
    </source>
</evidence>
<proteinExistence type="inferred from homology"/>
<name>A0A0S1SSS7_9BACT</name>
<evidence type="ECO:0000313" key="9">
    <source>
        <dbReference type="Proteomes" id="UP000069135"/>
    </source>
</evidence>
<evidence type="ECO:0000256" key="7">
    <source>
        <dbReference type="RuleBase" id="RU003567"/>
    </source>
</evidence>
<dbReference type="GO" id="GO:0004176">
    <property type="term" value="F:ATP-dependent peptidase activity"/>
    <property type="evidence" value="ECO:0007669"/>
    <property type="project" value="InterPro"/>
</dbReference>
<comment type="subcellular location">
    <subcellularLocation>
        <location evidence="6">Cytoplasm</location>
    </subcellularLocation>
</comment>
<evidence type="ECO:0000256" key="4">
    <source>
        <dbReference type="ARBA" id="ARBA00022801"/>
    </source>
</evidence>
<dbReference type="PRINTS" id="PR00127">
    <property type="entry name" value="CLPPROTEASEP"/>
</dbReference>
<dbReference type="EC" id="3.4.21.92" evidence="6"/>
<dbReference type="EMBL" id="CP013065">
    <property type="protein sequence ID" value="ALM13173.1"/>
    <property type="molecule type" value="Genomic_DNA"/>
</dbReference>
<reference evidence="8 9" key="2">
    <citation type="journal article" date="2016" name="PeerJ">
        <title>Analysis of five complete genome sequences for members of the class Peribacteria in the recently recognized Peregrinibacteria bacterial phylum.</title>
        <authorList>
            <person name="Anantharaman K."/>
            <person name="Brown C.T."/>
            <person name="Burstein D."/>
            <person name="Castelle C.J."/>
            <person name="Probst A.J."/>
            <person name="Thomas B.C."/>
            <person name="Williams K.H."/>
            <person name="Banfield J.F."/>
        </authorList>
    </citation>
    <scope>NUCLEOTIDE SEQUENCE [LARGE SCALE GENOMIC DNA]</scope>
    <source>
        <strain evidence="8">RIFOXYD1_FULL_PER-ii_59_16</strain>
    </source>
</reference>
<dbReference type="CDD" id="cd07017">
    <property type="entry name" value="S14_ClpP_2"/>
    <property type="match status" value="1"/>
</dbReference>
<accession>A0A0S1SNL3</accession>
<accession>A0A0S1SKY8</accession>
<evidence type="ECO:0000256" key="3">
    <source>
        <dbReference type="ARBA" id="ARBA00022670"/>
    </source>
</evidence>
<dbReference type="Proteomes" id="UP000069135">
    <property type="component" value="Chromosome"/>
</dbReference>
<gene>
    <name evidence="6" type="primary">clpP</name>
    <name evidence="8" type="ORF">PeribacterD1_0482</name>
</gene>
<reference evidence="9" key="1">
    <citation type="submission" date="2015-10" db="EMBL/GenBank/DDBJ databases">
        <title>Analysis of five complete genome sequences for members of the class Peribacteria in the recently recognized Peregrinibacteria bacterial phylum.</title>
        <authorList>
            <person name="Anantharaman K."/>
            <person name="Brown C.T."/>
            <person name="Burstein D."/>
            <person name="Castelle C.J."/>
            <person name="Probst A.J."/>
            <person name="Thomas B.C."/>
            <person name="Williams K.H."/>
            <person name="Banfield J.F."/>
        </authorList>
    </citation>
    <scope>NUCLEOTIDE SEQUENCE [LARGE SCALE GENOMIC DNA]</scope>
</reference>
<dbReference type="PANTHER" id="PTHR10381:SF70">
    <property type="entry name" value="ATP-DEPENDENT CLP PROTEASE PROTEOLYTIC SUBUNIT"/>
    <property type="match status" value="1"/>
</dbReference>
<dbReference type="Pfam" id="PF00574">
    <property type="entry name" value="CLP_protease"/>
    <property type="match status" value="1"/>
</dbReference>
<evidence type="ECO:0000256" key="5">
    <source>
        <dbReference type="ARBA" id="ARBA00022825"/>
    </source>
</evidence>